<comment type="caution">
    <text evidence="20">The sequence shown here is derived from an EMBL/GenBank/DDBJ whole genome shotgun (WGS) entry which is preliminary data.</text>
</comment>
<dbReference type="PROSITE" id="PS51060">
    <property type="entry name" value="PARP_ALPHA_HD"/>
    <property type="match status" value="1"/>
</dbReference>
<keyword evidence="3" id="KW-0328">Glycosyltransferase</keyword>
<gene>
    <name evidence="20" type="ORF">Ocin01_06598</name>
</gene>
<dbReference type="PROSITE" id="PS00347">
    <property type="entry name" value="ZF_PARP_1"/>
    <property type="match status" value="1"/>
</dbReference>
<evidence type="ECO:0000256" key="10">
    <source>
        <dbReference type="ARBA" id="ARBA00023027"/>
    </source>
</evidence>
<dbReference type="Pfam" id="PF08063">
    <property type="entry name" value="Zn_ribbon_PADR1"/>
    <property type="match status" value="1"/>
</dbReference>
<dbReference type="Gene3D" id="2.20.25.630">
    <property type="match status" value="1"/>
</dbReference>
<protein>
    <recommendedName>
        <fullName evidence="2">NAD(+) ADP-ribosyltransferase</fullName>
        <ecNumber evidence="2">2.4.2.30</ecNumber>
    </recommendedName>
</protein>
<dbReference type="PROSITE" id="PS50064">
    <property type="entry name" value="ZF_PARP_2"/>
    <property type="match status" value="2"/>
</dbReference>
<dbReference type="Proteomes" id="UP000094527">
    <property type="component" value="Unassembled WGS sequence"/>
</dbReference>
<dbReference type="SUPFAM" id="SSF47587">
    <property type="entry name" value="Domain of poly(ADP-ribose) polymerase"/>
    <property type="match status" value="1"/>
</dbReference>
<evidence type="ECO:0000256" key="8">
    <source>
        <dbReference type="ARBA" id="ARBA00022771"/>
    </source>
</evidence>
<dbReference type="PROSITE" id="PS52007">
    <property type="entry name" value="PADR1"/>
    <property type="match status" value="1"/>
</dbReference>
<evidence type="ECO:0000256" key="6">
    <source>
        <dbReference type="ARBA" id="ARBA00022737"/>
    </source>
</evidence>
<dbReference type="Pfam" id="PF05406">
    <property type="entry name" value="WGR"/>
    <property type="match status" value="1"/>
</dbReference>
<dbReference type="InterPro" id="IPR001510">
    <property type="entry name" value="Znf_PARP"/>
</dbReference>
<feature type="domain" description="PARP-type" evidence="16">
    <location>
        <begin position="6"/>
        <end position="88"/>
    </location>
</feature>
<dbReference type="PANTHER" id="PTHR10459">
    <property type="entry name" value="DNA LIGASE"/>
    <property type="match status" value="1"/>
</dbReference>
<keyword evidence="9" id="KW-0862">Zinc</keyword>
<dbReference type="Gene3D" id="3.40.50.10190">
    <property type="entry name" value="BRCT domain"/>
    <property type="match status" value="1"/>
</dbReference>
<evidence type="ECO:0000256" key="14">
    <source>
        <dbReference type="ARBA" id="ARBA00033987"/>
    </source>
</evidence>
<dbReference type="SMART" id="SM01335">
    <property type="entry name" value="PADR1"/>
    <property type="match status" value="1"/>
</dbReference>
<dbReference type="Gene3D" id="1.20.142.10">
    <property type="entry name" value="Poly(ADP-ribose) polymerase, regulatory domain"/>
    <property type="match status" value="1"/>
</dbReference>
<evidence type="ECO:0000256" key="2">
    <source>
        <dbReference type="ARBA" id="ARBA00012020"/>
    </source>
</evidence>
<evidence type="ECO:0000256" key="1">
    <source>
        <dbReference type="ARBA" id="ARBA00004123"/>
    </source>
</evidence>
<dbReference type="GO" id="GO:0005730">
    <property type="term" value="C:nucleolus"/>
    <property type="evidence" value="ECO:0007669"/>
    <property type="project" value="TreeGrafter"/>
</dbReference>
<dbReference type="PROSITE" id="PS50172">
    <property type="entry name" value="BRCT"/>
    <property type="match status" value="1"/>
</dbReference>
<dbReference type="GO" id="GO:0008270">
    <property type="term" value="F:zinc ion binding"/>
    <property type="evidence" value="ECO:0007669"/>
    <property type="project" value="UniProtKB-KW"/>
</dbReference>
<dbReference type="GO" id="GO:1990404">
    <property type="term" value="F:NAD+-protein mono-ADP-ribosyltransferase activity"/>
    <property type="evidence" value="ECO:0007669"/>
    <property type="project" value="TreeGrafter"/>
</dbReference>
<reference evidence="20 21" key="1">
    <citation type="journal article" date="2016" name="Genome Biol. Evol.">
        <title>Gene Family Evolution Reflects Adaptation to Soil Environmental Stressors in the Genome of the Collembolan Orchesella cincta.</title>
        <authorList>
            <person name="Faddeeva-Vakhrusheva A."/>
            <person name="Derks M.F."/>
            <person name="Anvar S.Y."/>
            <person name="Agamennone V."/>
            <person name="Suring W."/>
            <person name="Smit S."/>
            <person name="van Straalen N.M."/>
            <person name="Roelofs D."/>
        </authorList>
    </citation>
    <scope>NUCLEOTIDE SEQUENCE [LARGE SCALE GENOMIC DNA]</scope>
    <source>
        <tissue evidence="20">Mixed pool</tissue>
    </source>
</reference>
<dbReference type="SMART" id="SM00773">
    <property type="entry name" value="WGR"/>
    <property type="match status" value="1"/>
</dbReference>
<accession>A0A1D2N575</accession>
<dbReference type="OMA" id="SECKICK"/>
<evidence type="ECO:0000259" key="17">
    <source>
        <dbReference type="PROSITE" id="PS50172"/>
    </source>
</evidence>
<dbReference type="InterPro" id="IPR049296">
    <property type="entry name" value="PARP1-like_PADR1_N"/>
</dbReference>
<keyword evidence="11" id="KW-0238">DNA-binding</keyword>
<dbReference type="GO" id="GO:0006302">
    <property type="term" value="P:double-strand break repair"/>
    <property type="evidence" value="ECO:0007669"/>
    <property type="project" value="TreeGrafter"/>
</dbReference>
<dbReference type="InterPro" id="IPR001357">
    <property type="entry name" value="BRCT_dom"/>
</dbReference>
<dbReference type="PANTHER" id="PTHR10459:SF112">
    <property type="entry name" value="POLY [ADP-RIBOSE] POLYMERASE 1"/>
    <property type="match status" value="1"/>
</dbReference>
<evidence type="ECO:0000256" key="12">
    <source>
        <dbReference type="ARBA" id="ARBA00023242"/>
    </source>
</evidence>
<dbReference type="InterPro" id="IPR036420">
    <property type="entry name" value="BRCT_dom_sf"/>
</dbReference>
<dbReference type="SUPFAM" id="SSF52113">
    <property type="entry name" value="BRCT domain"/>
    <property type="match status" value="1"/>
</dbReference>
<keyword evidence="21" id="KW-1185">Reference proteome</keyword>
<keyword evidence="12" id="KW-0539">Nucleus</keyword>
<dbReference type="Pfam" id="PF21728">
    <property type="entry name" value="PADR1_N"/>
    <property type="match status" value="1"/>
</dbReference>
<dbReference type="EC" id="2.4.2.30" evidence="2"/>
<keyword evidence="5" id="KW-0479">Metal-binding</keyword>
<proteinExistence type="inferred from homology"/>
<evidence type="ECO:0000256" key="15">
    <source>
        <dbReference type="SAM" id="MobiDB-lite"/>
    </source>
</evidence>
<keyword evidence="10" id="KW-0520">NAD</keyword>
<evidence type="ECO:0000256" key="7">
    <source>
        <dbReference type="ARBA" id="ARBA00022765"/>
    </source>
</evidence>
<evidence type="ECO:0000259" key="16">
    <source>
        <dbReference type="PROSITE" id="PS50064"/>
    </source>
</evidence>
<dbReference type="InterPro" id="IPR008893">
    <property type="entry name" value="WGR_domain"/>
</dbReference>
<keyword evidence="4" id="KW-0808">Transferase</keyword>
<feature type="region of interest" description="Disordered" evidence="15">
    <location>
        <begin position="208"/>
        <end position="239"/>
    </location>
</feature>
<feature type="domain" description="PARP alpha-helical" evidence="18">
    <location>
        <begin position="658"/>
        <end position="763"/>
    </location>
</feature>
<evidence type="ECO:0000259" key="19">
    <source>
        <dbReference type="PROSITE" id="PS51977"/>
    </source>
</evidence>
<dbReference type="InterPro" id="IPR038650">
    <property type="entry name" value="PADR1_C_dom_sf"/>
</dbReference>
<dbReference type="Pfam" id="PF02877">
    <property type="entry name" value="PARP_reg"/>
    <property type="match status" value="1"/>
</dbReference>
<dbReference type="Pfam" id="PF00533">
    <property type="entry name" value="BRCT"/>
    <property type="match status" value="1"/>
</dbReference>
<dbReference type="EMBL" id="LJIJ01000234">
    <property type="protein sequence ID" value="ODN00096.1"/>
    <property type="molecule type" value="Genomic_DNA"/>
</dbReference>
<comment type="catalytic activity">
    <reaction evidence="14">
        <text>NAD(+) + (ADP-D-ribosyl)n-acceptor = nicotinamide + (ADP-D-ribosyl)n+1-acceptor + H(+).</text>
        <dbReference type="EC" id="2.4.2.30"/>
    </reaction>
</comment>
<evidence type="ECO:0000313" key="21">
    <source>
        <dbReference type="Proteomes" id="UP000094527"/>
    </source>
</evidence>
<dbReference type="InterPro" id="IPR012982">
    <property type="entry name" value="PARP1-like_PADR1_Zn_ribbon"/>
</dbReference>
<evidence type="ECO:0000256" key="5">
    <source>
        <dbReference type="ARBA" id="ARBA00022723"/>
    </source>
</evidence>
<evidence type="ECO:0000256" key="4">
    <source>
        <dbReference type="ARBA" id="ARBA00022679"/>
    </source>
</evidence>
<evidence type="ECO:0000256" key="13">
    <source>
        <dbReference type="ARBA" id="ARBA00024347"/>
    </source>
</evidence>
<keyword evidence="7" id="KW-0013">ADP-ribosylation</keyword>
<dbReference type="GO" id="GO:0070212">
    <property type="term" value="P:protein poly-ADP-ribosylation"/>
    <property type="evidence" value="ECO:0007669"/>
    <property type="project" value="TreeGrafter"/>
</dbReference>
<dbReference type="OrthoDB" id="429950at2759"/>
<dbReference type="InterPro" id="IPR036616">
    <property type="entry name" value="Poly(ADP-ribose)pol_reg_dom_sf"/>
</dbReference>
<comment type="subcellular location">
    <subcellularLocation>
        <location evidence="1">Nucleus</location>
    </subcellularLocation>
</comment>
<organism evidence="20 21">
    <name type="scientific">Orchesella cincta</name>
    <name type="common">Springtail</name>
    <name type="synonym">Podura cincta</name>
    <dbReference type="NCBI Taxonomy" id="48709"/>
    <lineage>
        <taxon>Eukaryota</taxon>
        <taxon>Metazoa</taxon>
        <taxon>Ecdysozoa</taxon>
        <taxon>Arthropoda</taxon>
        <taxon>Hexapoda</taxon>
        <taxon>Collembola</taxon>
        <taxon>Entomobryomorpha</taxon>
        <taxon>Entomobryoidea</taxon>
        <taxon>Orchesellidae</taxon>
        <taxon>Orchesellinae</taxon>
        <taxon>Orchesella</taxon>
    </lineage>
</organism>
<dbReference type="GO" id="GO:0003677">
    <property type="term" value="F:DNA binding"/>
    <property type="evidence" value="ECO:0007669"/>
    <property type="project" value="UniProtKB-KW"/>
</dbReference>
<dbReference type="STRING" id="48709.A0A1D2N575"/>
<keyword evidence="8" id="KW-0863">Zinc-finger</keyword>
<dbReference type="AlphaFoldDB" id="A0A1D2N575"/>
<evidence type="ECO:0000256" key="3">
    <source>
        <dbReference type="ARBA" id="ARBA00022676"/>
    </source>
</evidence>
<keyword evidence="6" id="KW-0677">Repeat</keyword>
<dbReference type="Gene3D" id="3.30.1740.10">
    <property type="entry name" value="Zinc finger, PARP-type"/>
    <property type="match status" value="2"/>
</dbReference>
<dbReference type="InterPro" id="IPR036957">
    <property type="entry name" value="Znf_PARP_sf"/>
</dbReference>
<dbReference type="CDD" id="cd08001">
    <property type="entry name" value="WGR_PARP1_like"/>
    <property type="match status" value="1"/>
</dbReference>
<dbReference type="SUPFAM" id="SSF57716">
    <property type="entry name" value="Glucocorticoid receptor-like (DNA-binding domain)"/>
    <property type="match status" value="2"/>
</dbReference>
<dbReference type="Pfam" id="PF00645">
    <property type="entry name" value="zf-PARP"/>
    <property type="match status" value="2"/>
</dbReference>
<evidence type="ECO:0000313" key="20">
    <source>
        <dbReference type="EMBL" id="ODN00096.1"/>
    </source>
</evidence>
<feature type="domain" description="BRCT" evidence="17">
    <location>
        <begin position="387"/>
        <end position="464"/>
    </location>
</feature>
<sequence>MTTLPFKAEYAKTGRAGCKLCKTPIEKASLRLAIMVQSRFHDGKDAHWFHHGCFFQKQRPPSVGDIEDFEALRYEDQEMIKKKIGSGGAAAAAGSSGKGKGSKKAAAESATDFLVAYAKSAKSACVACEEFIPKKAVRISKKDFTSERAMLYGGGNGMDRWHHLDCFVKIREEIEFFAGAKVIPGFKDLDREDQEMLTKKLPAIAPKRKLEDNGAASEGPSKKMKTEAKGKSGKDPEEEVIRKQNKLMYKYRDLVEGGLKKPQLIQVLTTNKQIVPEGNPKAILDLIADIMTFGAMKKCTDCGSGQFSYKSGVGYQCTGYISEFTKCDYVVDGDVERVPFKIPNDLRDHEVFENYQFKMQERVIPKHAAPIKGRSFDSSGSSSGPKLNKKPLAGFKFAISGVSSKELPKMQEKIKEFGGDLGSKCNAKLAGVITTKDEFNKPSKTVQQAQKFGVPVVSTDFVTNLRELNYKLADEMKKCLLGDWVEDLQGRLKTLNDEFEKPKERRRTGGIEETHLQSIKLKLKDGAVIDPDSGLDDGPYHVYKEGKLYYNCVMNLTSVEDGKNSFYKIQVIESDGSPKSYHVFRAWGRIGTTIGGHQTDPQGCQEDAIDLFCEKYKEKTGNVWGTKFVKKPGCYIVLDIDYGQSEQEQKQLIPSLENSRLPLPVQSLISLIFDVNIMKQTLMEFELDMEKMPLGKISRKQLLEAYSVLTDSLNLRGKETDDRKLKRLITDVSNRFYTLIPHNFGTRMPPLLDNDALLKASYQ</sequence>
<dbReference type="SUPFAM" id="SSF142921">
    <property type="entry name" value="WGR domain-like"/>
    <property type="match status" value="1"/>
</dbReference>
<dbReference type="Gene3D" id="1.10.20.130">
    <property type="match status" value="1"/>
</dbReference>
<feature type="domain" description="WGR" evidence="19">
    <location>
        <begin position="539"/>
        <end position="635"/>
    </location>
</feature>
<evidence type="ECO:0000256" key="9">
    <source>
        <dbReference type="ARBA" id="ARBA00022833"/>
    </source>
</evidence>
<dbReference type="InterPro" id="IPR004102">
    <property type="entry name" value="Poly(ADP-ribose)pol_reg_dom"/>
</dbReference>
<dbReference type="SMART" id="SM01336">
    <property type="entry name" value="zf-PARP"/>
    <property type="match status" value="2"/>
</dbReference>
<dbReference type="PROSITE" id="PS51977">
    <property type="entry name" value="WGR"/>
    <property type="match status" value="1"/>
</dbReference>
<dbReference type="InterPro" id="IPR050800">
    <property type="entry name" value="ARTD/PARP"/>
</dbReference>
<dbReference type="InterPro" id="IPR036930">
    <property type="entry name" value="WGR_dom_sf"/>
</dbReference>
<comment type="similarity">
    <text evidence="13">Belongs to the ARTD/PARP family.</text>
</comment>
<feature type="domain" description="PARP-type" evidence="16">
    <location>
        <begin position="113"/>
        <end position="205"/>
    </location>
</feature>
<feature type="compositionally biased region" description="Basic and acidic residues" evidence="15">
    <location>
        <begin position="220"/>
        <end position="239"/>
    </location>
</feature>
<dbReference type="GO" id="GO:0003950">
    <property type="term" value="F:NAD+ poly-ADP-ribosyltransferase activity"/>
    <property type="evidence" value="ECO:0007669"/>
    <property type="project" value="UniProtKB-EC"/>
</dbReference>
<evidence type="ECO:0000256" key="11">
    <source>
        <dbReference type="ARBA" id="ARBA00023125"/>
    </source>
</evidence>
<evidence type="ECO:0000259" key="18">
    <source>
        <dbReference type="PROSITE" id="PS51060"/>
    </source>
</evidence>
<name>A0A1D2N575_ORCCI</name>